<accession>A0A8H3BUB6</accession>
<dbReference type="Proteomes" id="UP000663840">
    <property type="component" value="Unassembled WGS sequence"/>
</dbReference>
<dbReference type="EMBL" id="CAJMWR010003698">
    <property type="protein sequence ID" value="CAE6467235.1"/>
    <property type="molecule type" value="Genomic_DNA"/>
</dbReference>
<proteinExistence type="predicted"/>
<feature type="region of interest" description="Disordered" evidence="1">
    <location>
        <begin position="1"/>
        <end position="21"/>
    </location>
</feature>
<name>A0A8H3BUB6_9AGAM</name>
<evidence type="ECO:0000313" key="3">
    <source>
        <dbReference type="Proteomes" id="UP000663840"/>
    </source>
</evidence>
<sequence>MPSLATMPSLTTRPSSARTSSHFNTTLTSPLFNLFPIAPSGEGLGWEPSCSAPNCLPIASWSTSFVNSTLDFSYWGSYVSFHGMVEGSMTAQITQDGQQEQRNLSNGILLTIKSSHLGDLDFHNLSIKIINASPNARLTVTRFAISSYV</sequence>
<gene>
    <name evidence="2" type="ORF">RDB_LOCUS110951</name>
</gene>
<protein>
    <submittedName>
        <fullName evidence="2">Uncharacterized protein</fullName>
    </submittedName>
</protein>
<evidence type="ECO:0000313" key="2">
    <source>
        <dbReference type="EMBL" id="CAE6467235.1"/>
    </source>
</evidence>
<organism evidence="2 3">
    <name type="scientific">Rhizoctonia solani</name>
    <dbReference type="NCBI Taxonomy" id="456999"/>
    <lineage>
        <taxon>Eukaryota</taxon>
        <taxon>Fungi</taxon>
        <taxon>Dikarya</taxon>
        <taxon>Basidiomycota</taxon>
        <taxon>Agaricomycotina</taxon>
        <taxon>Agaricomycetes</taxon>
        <taxon>Cantharellales</taxon>
        <taxon>Ceratobasidiaceae</taxon>
        <taxon>Rhizoctonia</taxon>
    </lineage>
</organism>
<evidence type="ECO:0000256" key="1">
    <source>
        <dbReference type="SAM" id="MobiDB-lite"/>
    </source>
</evidence>
<comment type="caution">
    <text evidence="2">The sequence shown here is derived from an EMBL/GenBank/DDBJ whole genome shotgun (WGS) entry which is preliminary data.</text>
</comment>
<reference evidence="2" key="1">
    <citation type="submission" date="2021-01" db="EMBL/GenBank/DDBJ databases">
        <authorList>
            <person name="Kaushik A."/>
        </authorList>
    </citation>
    <scope>NUCLEOTIDE SEQUENCE</scope>
    <source>
        <strain evidence="2">AG1-1A</strain>
    </source>
</reference>
<dbReference type="AlphaFoldDB" id="A0A8H3BUB6"/>